<gene>
    <name evidence="4" type="ORF">DI563_26260</name>
</gene>
<dbReference type="SUPFAM" id="SSF53850">
    <property type="entry name" value="Periplasmic binding protein-like II"/>
    <property type="match status" value="1"/>
</dbReference>
<sequence>MSPRPAAPKGARTAGGAGGARKNGGSWRPNRRQWLHGGAALATAWLWPTVQAQVRTALVLGDQARGLSALFEAAGALKDAPFDFRWANFQGAAPLFEAQRSGAVDTAVAGDLPVLAAAVGRTPLKIVATRAGRPESLGIVVQPDSALQRVADLRGKTVIVSSARGSISQYQLYGALEEAGVPLAEVAVRFVLPTDAATAFASRQIDAWATFDPYYTVARQHGGRVLRDGRGINTALGFITASEQALADPARRAAIVQFLDRPARAGEWAQAHPEDYAQVYAGLSRLPIESARAITANAAVAARPVTEEDITALQRVADRAARDGILPQRVDVRAITDATLWRRPA</sequence>
<dbReference type="Gene3D" id="3.40.190.10">
    <property type="entry name" value="Periplasmic binding protein-like II"/>
    <property type="match status" value="2"/>
</dbReference>
<feature type="compositionally biased region" description="Low complexity" evidence="2">
    <location>
        <begin position="1"/>
        <end position="12"/>
    </location>
</feature>
<feature type="domain" description="Solute-binding protein family 3/N-terminal" evidence="3">
    <location>
        <begin position="49"/>
        <end position="272"/>
    </location>
</feature>
<evidence type="ECO:0000256" key="2">
    <source>
        <dbReference type="SAM" id="MobiDB-lite"/>
    </source>
</evidence>
<dbReference type="SMART" id="SM00062">
    <property type="entry name" value="PBPb"/>
    <property type="match status" value="1"/>
</dbReference>
<dbReference type="PANTHER" id="PTHR30024:SF48">
    <property type="entry name" value="ABC TRANSPORTER SUBSTRATE-BINDING PROTEIN"/>
    <property type="match status" value="1"/>
</dbReference>
<evidence type="ECO:0000256" key="1">
    <source>
        <dbReference type="ARBA" id="ARBA00010742"/>
    </source>
</evidence>
<organism evidence="4 5">
    <name type="scientific">Variovorax paradoxus</name>
    <dbReference type="NCBI Taxonomy" id="34073"/>
    <lineage>
        <taxon>Bacteria</taxon>
        <taxon>Pseudomonadati</taxon>
        <taxon>Pseudomonadota</taxon>
        <taxon>Betaproteobacteria</taxon>
        <taxon>Burkholderiales</taxon>
        <taxon>Comamonadaceae</taxon>
        <taxon>Variovorax</taxon>
    </lineage>
</organism>
<feature type="compositionally biased region" description="Gly residues" evidence="2">
    <location>
        <begin position="13"/>
        <end position="22"/>
    </location>
</feature>
<dbReference type="PANTHER" id="PTHR30024">
    <property type="entry name" value="ALIPHATIC SULFONATES-BINDING PROTEIN-RELATED"/>
    <property type="match status" value="1"/>
</dbReference>
<dbReference type="InterPro" id="IPR015168">
    <property type="entry name" value="SsuA/THI5"/>
</dbReference>
<name>A0A2W5PGQ9_VARPD</name>
<dbReference type="EMBL" id="QFPP01000524">
    <property type="protein sequence ID" value="PZQ64842.1"/>
    <property type="molecule type" value="Genomic_DNA"/>
</dbReference>
<protein>
    <submittedName>
        <fullName evidence="4">Nitrate ABC transporter substrate-binding protein</fullName>
    </submittedName>
</protein>
<proteinExistence type="inferred from homology"/>
<comment type="caution">
    <text evidence="4">The sequence shown here is derived from an EMBL/GenBank/DDBJ whole genome shotgun (WGS) entry which is preliminary data.</text>
</comment>
<dbReference type="Proteomes" id="UP000249135">
    <property type="component" value="Unassembled WGS sequence"/>
</dbReference>
<dbReference type="Pfam" id="PF09084">
    <property type="entry name" value="NMT1"/>
    <property type="match status" value="1"/>
</dbReference>
<dbReference type="CDD" id="cd13558">
    <property type="entry name" value="PBP2_SsuA_like_2"/>
    <property type="match status" value="1"/>
</dbReference>
<evidence type="ECO:0000259" key="3">
    <source>
        <dbReference type="SMART" id="SM00062"/>
    </source>
</evidence>
<dbReference type="InterPro" id="IPR001638">
    <property type="entry name" value="Solute-binding_3/MltF_N"/>
</dbReference>
<comment type="similarity">
    <text evidence="1">Belongs to the bacterial solute-binding protein SsuA/TauA family.</text>
</comment>
<reference evidence="4 5" key="1">
    <citation type="submission" date="2017-08" db="EMBL/GenBank/DDBJ databases">
        <title>Infants hospitalized years apart are colonized by the same room-sourced microbial strains.</title>
        <authorList>
            <person name="Brooks B."/>
            <person name="Olm M.R."/>
            <person name="Firek B.A."/>
            <person name="Baker R."/>
            <person name="Thomas B.C."/>
            <person name="Morowitz M.J."/>
            <person name="Banfield J.F."/>
        </authorList>
    </citation>
    <scope>NUCLEOTIDE SEQUENCE [LARGE SCALE GENOMIC DNA]</scope>
    <source>
        <strain evidence="4">S2_005_003_R2_41</strain>
    </source>
</reference>
<accession>A0A2W5PGQ9</accession>
<evidence type="ECO:0000313" key="5">
    <source>
        <dbReference type="Proteomes" id="UP000249135"/>
    </source>
</evidence>
<evidence type="ECO:0000313" key="4">
    <source>
        <dbReference type="EMBL" id="PZQ64842.1"/>
    </source>
</evidence>
<feature type="region of interest" description="Disordered" evidence="2">
    <location>
        <begin position="1"/>
        <end position="31"/>
    </location>
</feature>
<dbReference type="AlphaFoldDB" id="A0A2W5PGQ9"/>